<proteinExistence type="evidence at transcript level"/>
<reference evidence="1" key="1">
    <citation type="journal article" date="2014" name="BMC Genomics">
        <title>The Babesia bovis gene and promoter model: an update from full-length EST analysis.</title>
        <authorList>
            <person name="Yamagishi J."/>
            <person name="Wakaguri H."/>
            <person name="Yokoyama N."/>
            <person name="Yamashita R."/>
            <person name="Suzuki Y."/>
            <person name="Xuan X."/>
            <person name="Igarashi I."/>
        </authorList>
    </citation>
    <scope>NUCLEOTIDE SEQUENCE</scope>
    <source>
        <strain evidence="1">Texas</strain>
    </source>
</reference>
<gene>
    <name evidence="1" type="primary">BBOV_III007900</name>
</gene>
<protein>
    <submittedName>
        <fullName evidence="1">Uncharacterized protein</fullName>
    </submittedName>
</protein>
<dbReference type="VEuPathDB" id="PiroplasmaDB:BBOV_III007900"/>
<evidence type="ECO:0000313" key="1">
    <source>
        <dbReference type="EMBL" id="BAN64277.1"/>
    </source>
</evidence>
<dbReference type="Gene3D" id="1.25.40.10">
    <property type="entry name" value="Tetratricopeptide repeat domain"/>
    <property type="match status" value="1"/>
</dbReference>
<name>S6BKB0_BABBO</name>
<dbReference type="AlphaFoldDB" id="S6BKB0"/>
<organism evidence="1">
    <name type="scientific">Babesia bovis</name>
    <dbReference type="NCBI Taxonomy" id="5865"/>
    <lineage>
        <taxon>Eukaryota</taxon>
        <taxon>Sar</taxon>
        <taxon>Alveolata</taxon>
        <taxon>Apicomplexa</taxon>
        <taxon>Aconoidasida</taxon>
        <taxon>Piroplasmida</taxon>
        <taxon>Babesiidae</taxon>
        <taxon>Babesia</taxon>
    </lineage>
</organism>
<dbReference type="EMBL" id="AK440483">
    <property type="protein sequence ID" value="BAN64277.1"/>
    <property type="molecule type" value="mRNA"/>
</dbReference>
<accession>S6BKB0</accession>
<dbReference type="SUPFAM" id="SSF81901">
    <property type="entry name" value="HCP-like"/>
    <property type="match status" value="1"/>
</dbReference>
<dbReference type="InterPro" id="IPR011990">
    <property type="entry name" value="TPR-like_helical_dom_sf"/>
</dbReference>
<sequence>MYFMGEIFARRAKSLTGDKSPKLMLRALAMYSAAADYGLTHALLREADLLESGIGVKPNLTRAALNYKSLAESSFAIVTLRDSFHSYLQKDYLSSFLHNTIAAFVGIQAGQFNVWQLYLLGRGLRQIQNASRIAQTALVRCLKHGSVQSLRLLGRIA</sequence>